<dbReference type="RefSeq" id="WP_348390268.1">
    <property type="nucleotide sequence ID" value="NZ_CP134145.1"/>
</dbReference>
<keyword evidence="4" id="KW-1185">Reference proteome</keyword>
<feature type="domain" description="Ice-binding protein C-terminal" evidence="2">
    <location>
        <begin position="183"/>
        <end position="205"/>
    </location>
</feature>
<dbReference type="EMBL" id="CP134145">
    <property type="protein sequence ID" value="WNC71133.1"/>
    <property type="molecule type" value="Genomic_DNA"/>
</dbReference>
<feature type="signal peptide" evidence="1">
    <location>
        <begin position="1"/>
        <end position="22"/>
    </location>
</feature>
<keyword evidence="1" id="KW-0732">Signal</keyword>
<proteinExistence type="predicted"/>
<evidence type="ECO:0000259" key="2">
    <source>
        <dbReference type="Pfam" id="PF07589"/>
    </source>
</evidence>
<dbReference type="InterPro" id="IPR013424">
    <property type="entry name" value="Ice-binding_C"/>
</dbReference>
<evidence type="ECO:0000256" key="1">
    <source>
        <dbReference type="SAM" id="SignalP"/>
    </source>
</evidence>
<feature type="chain" id="PRO_5047352616" evidence="1">
    <location>
        <begin position="23"/>
        <end position="208"/>
    </location>
</feature>
<dbReference type="Pfam" id="PF07589">
    <property type="entry name" value="PEP-CTERM"/>
    <property type="match status" value="1"/>
</dbReference>
<organism evidence="3 4">
    <name type="scientific">Thalassotalea psychrophila</name>
    <dbReference type="NCBI Taxonomy" id="3065647"/>
    <lineage>
        <taxon>Bacteria</taxon>
        <taxon>Pseudomonadati</taxon>
        <taxon>Pseudomonadota</taxon>
        <taxon>Gammaproteobacteria</taxon>
        <taxon>Alteromonadales</taxon>
        <taxon>Colwelliaceae</taxon>
        <taxon>Thalassotalea</taxon>
    </lineage>
</organism>
<dbReference type="NCBIfam" id="TIGR02595">
    <property type="entry name" value="PEP_CTERM"/>
    <property type="match status" value="1"/>
</dbReference>
<dbReference type="Proteomes" id="UP001258994">
    <property type="component" value="Chromosome"/>
</dbReference>
<reference evidence="4" key="1">
    <citation type="submission" date="2023-09" db="EMBL/GenBank/DDBJ databases">
        <authorList>
            <person name="Li S."/>
            <person name="Li X."/>
            <person name="Zhang C."/>
            <person name="Zhao Z."/>
        </authorList>
    </citation>
    <scope>NUCLEOTIDE SEQUENCE [LARGE SCALE GENOMIC DNA]</scope>
    <source>
        <strain evidence="4">SQ149</strain>
    </source>
</reference>
<accession>A0ABY9TQP8</accession>
<sequence>MKKLLSAVLASALLFMSAQANAVLINLQDLASEGAYTNGDAALTLDLGAGITIEITSSHFTYFDDHDAGLGVCQTDTNHCGSDDNIDNIGEMLTFTFKVDGEVGVVKNSFLVNLNNNHDDGDAPTTVLWMGSEQGVNVSGNDGWFSADGGYGVYSIAYGGRAAGEFYVESFESDGIVTPQSIPVPEPSSILLLAFGLIGLVAMRKTSK</sequence>
<name>A0ABY9TQP8_9GAMM</name>
<protein>
    <submittedName>
        <fullName evidence="3">PEP-CTERM sorting domain-containing protein</fullName>
    </submittedName>
</protein>
<gene>
    <name evidence="3" type="ORF">RGQ13_13495</name>
</gene>
<evidence type="ECO:0000313" key="3">
    <source>
        <dbReference type="EMBL" id="WNC71133.1"/>
    </source>
</evidence>
<evidence type="ECO:0000313" key="4">
    <source>
        <dbReference type="Proteomes" id="UP001258994"/>
    </source>
</evidence>